<protein>
    <submittedName>
        <fullName evidence="1">Phytanoyl-CoA dioxygenase family protein</fullName>
    </submittedName>
</protein>
<proteinExistence type="predicted"/>
<dbReference type="SUPFAM" id="SSF51197">
    <property type="entry name" value="Clavaminate synthase-like"/>
    <property type="match status" value="1"/>
</dbReference>
<accession>A0AA48WC68</accession>
<dbReference type="GO" id="GO:0051213">
    <property type="term" value="F:dioxygenase activity"/>
    <property type="evidence" value="ECO:0007669"/>
    <property type="project" value="UniProtKB-KW"/>
</dbReference>
<dbReference type="Gene3D" id="2.60.120.620">
    <property type="entry name" value="q2cbj1_9rhob like domain"/>
    <property type="match status" value="1"/>
</dbReference>
<sequence>MTDHFDQLGYALVPAVLSAAECARLGELVQPAAAASGGTRCLLSQPWCAALAARLNADPALAACLDPGALAVQCTYFEKSADRNWLVPMHQDLSIPVAARVDAPALRGWSVKEGSVFVQAPPEVLRELVAVRVHLDPCGPDDGPLVVVPGSHRAGVIAPADLPAARAVTPAVACTAGIGGALVMRPLLLHASSKALGQSRRRVLHFVFGPRTLPHGLAWNVAAHAG</sequence>
<dbReference type="EMBL" id="CP065053">
    <property type="protein sequence ID" value="QPI48832.1"/>
    <property type="molecule type" value="Genomic_DNA"/>
</dbReference>
<gene>
    <name evidence="1" type="ORF">IV454_25525</name>
</gene>
<dbReference type="Pfam" id="PF05721">
    <property type="entry name" value="PhyH"/>
    <property type="match status" value="1"/>
</dbReference>
<evidence type="ECO:0000313" key="1">
    <source>
        <dbReference type="EMBL" id="QPI48832.1"/>
    </source>
</evidence>
<evidence type="ECO:0000313" key="2">
    <source>
        <dbReference type="Proteomes" id="UP000662888"/>
    </source>
</evidence>
<keyword evidence="1" id="KW-0223">Dioxygenase</keyword>
<dbReference type="RefSeq" id="WP_206088447.1">
    <property type="nucleotide sequence ID" value="NZ_CP065053.1"/>
</dbReference>
<name>A0AA48WC68_9BURK</name>
<reference evidence="1 2" key="1">
    <citation type="submission" date="2020-11" db="EMBL/GenBank/DDBJ databases">
        <authorList>
            <person name="Sun Q."/>
        </authorList>
    </citation>
    <scope>NUCLEOTIDE SEQUENCE [LARGE SCALE GENOMIC DNA]</scope>
    <source>
        <strain evidence="1 2">P8398</strain>
    </source>
</reference>
<keyword evidence="2" id="KW-1185">Reference proteome</keyword>
<organism evidence="1 2">
    <name type="scientific">Massilia antarctica</name>
    <dbReference type="NCBI Taxonomy" id="2765360"/>
    <lineage>
        <taxon>Bacteria</taxon>
        <taxon>Pseudomonadati</taxon>
        <taxon>Pseudomonadota</taxon>
        <taxon>Betaproteobacteria</taxon>
        <taxon>Burkholderiales</taxon>
        <taxon>Oxalobacteraceae</taxon>
        <taxon>Telluria group</taxon>
        <taxon>Massilia</taxon>
    </lineage>
</organism>
<dbReference type="InterPro" id="IPR008775">
    <property type="entry name" value="Phytyl_CoA_dOase-like"/>
</dbReference>
<keyword evidence="1" id="KW-0560">Oxidoreductase</keyword>
<dbReference type="Proteomes" id="UP000662888">
    <property type="component" value="Chromosome"/>
</dbReference>